<dbReference type="OrthoDB" id="415411at2759"/>
<evidence type="ECO:0000313" key="5">
    <source>
        <dbReference type="Proteomes" id="UP000274131"/>
    </source>
</evidence>
<dbReference type="PANTHER" id="PTHR10151">
    <property type="entry name" value="ECTONUCLEOTIDE PYROPHOSPHATASE/PHOSPHODIESTERASE"/>
    <property type="match status" value="1"/>
</dbReference>
<proteinExistence type="predicted"/>
<reference evidence="6" key="1">
    <citation type="submission" date="2016-04" db="UniProtKB">
        <authorList>
            <consortium name="WormBaseParasite"/>
        </authorList>
    </citation>
    <scope>IDENTIFICATION</scope>
</reference>
<dbReference type="AlphaFoldDB" id="A0A0N4V4J1"/>
<dbReference type="InterPro" id="IPR044929">
    <property type="entry name" value="DNA/RNA_non-sp_Endonuclease_sf"/>
</dbReference>
<dbReference type="GO" id="GO:0055120">
    <property type="term" value="C:striated muscle dense body"/>
    <property type="evidence" value="ECO:0007669"/>
    <property type="project" value="TreeGrafter"/>
</dbReference>
<evidence type="ECO:0000256" key="3">
    <source>
        <dbReference type="SAM" id="Phobius"/>
    </source>
</evidence>
<dbReference type="Proteomes" id="UP000274131">
    <property type="component" value="Unassembled WGS sequence"/>
</dbReference>
<keyword evidence="2" id="KW-0325">Glycoprotein</keyword>
<dbReference type="STRING" id="51028.A0A0N4V4J1"/>
<dbReference type="Pfam" id="PF01663">
    <property type="entry name" value="Phosphodiest"/>
    <property type="match status" value="1"/>
</dbReference>
<evidence type="ECO:0000256" key="2">
    <source>
        <dbReference type="ARBA" id="ARBA00023180"/>
    </source>
</evidence>
<keyword evidence="3" id="KW-0472">Membrane</keyword>
<evidence type="ECO:0000256" key="1">
    <source>
        <dbReference type="ARBA" id="ARBA00022801"/>
    </source>
</evidence>
<dbReference type="EMBL" id="UXUI01007943">
    <property type="protein sequence ID" value="VDD89981.1"/>
    <property type="molecule type" value="Genomic_DNA"/>
</dbReference>
<keyword evidence="1" id="KW-0378">Hydrolase</keyword>
<dbReference type="GO" id="GO:0016787">
    <property type="term" value="F:hydrolase activity"/>
    <property type="evidence" value="ECO:0007669"/>
    <property type="project" value="UniProtKB-KW"/>
</dbReference>
<sequence>MLFQVIEWLKLDDNRRPSIINLYLEEPDGSGHKGGPGSEEVRLNRIKIVEGQLVKYGITLMDSFLNYLTERLVQEGLMGCLNMIILSDHGSCDIDAIIEKMKCQNGTDYLIYKTKLTPTRIHFGESKRNGDVLLEGRAGVYIMRDEAELLYNIDWHGNHGYDNRLVSMRAIFAAIGPDIAEYKEISEFENIELYNLFADLVGVEPAPNNGTYGRLHAVLKNPPSISETAPIITHKKCLDIVKATPCSSSCPDTGKLTEACSYDTATIQYDVSNGANCIVPFCDAVIHYNQIYKKAQMVETTLSLDDWKQAKISSETATVANLNILDDQLLIAVIFLICCSLIYICTFNLVKFDVTDLYNTLDIAKVSVPAHFKNGVWEYLVNKVYQYLRFYGKLSMYAGVAYDSNGDSILDSKNQLNNETTPTHIFVVLLHCPSSKNSDRHNCKNPYTLNFILPIYEENLNCLDSDEYLFQNAARIRDIEMLTGVQFFRDRLVWPLADAIALRTKVLQELWV</sequence>
<gene>
    <name evidence="4" type="ORF">EVEC_LOCUS4732</name>
</gene>
<dbReference type="InterPro" id="IPR002591">
    <property type="entry name" value="Phosphodiest/P_Trfase"/>
</dbReference>
<dbReference type="InterPro" id="IPR044925">
    <property type="entry name" value="His-Me_finger_sf"/>
</dbReference>
<reference evidence="4 5" key="2">
    <citation type="submission" date="2018-10" db="EMBL/GenBank/DDBJ databases">
        <authorList>
            <consortium name="Pathogen Informatics"/>
        </authorList>
    </citation>
    <scope>NUCLEOTIDE SEQUENCE [LARGE SCALE GENOMIC DNA]</scope>
</reference>
<feature type="transmembrane region" description="Helical" evidence="3">
    <location>
        <begin position="329"/>
        <end position="350"/>
    </location>
</feature>
<keyword evidence="5" id="KW-1185">Reference proteome</keyword>
<dbReference type="Gene3D" id="3.40.720.10">
    <property type="entry name" value="Alkaline Phosphatase, subunit A"/>
    <property type="match status" value="1"/>
</dbReference>
<organism evidence="6">
    <name type="scientific">Enterobius vermicularis</name>
    <name type="common">Human pinworm</name>
    <dbReference type="NCBI Taxonomy" id="51028"/>
    <lineage>
        <taxon>Eukaryota</taxon>
        <taxon>Metazoa</taxon>
        <taxon>Ecdysozoa</taxon>
        <taxon>Nematoda</taxon>
        <taxon>Chromadorea</taxon>
        <taxon>Rhabditida</taxon>
        <taxon>Spirurina</taxon>
        <taxon>Oxyuridomorpha</taxon>
        <taxon>Oxyuroidea</taxon>
        <taxon>Oxyuridae</taxon>
        <taxon>Enterobius</taxon>
    </lineage>
</organism>
<dbReference type="Gene3D" id="3.40.570.10">
    <property type="entry name" value="Extracellular Endonuclease, subunit A"/>
    <property type="match status" value="1"/>
</dbReference>
<protein>
    <submittedName>
        <fullName evidence="6">Endonuclease_NS domain-containing protein</fullName>
    </submittedName>
</protein>
<accession>A0A0N4V4J1</accession>
<evidence type="ECO:0000313" key="4">
    <source>
        <dbReference type="EMBL" id="VDD89981.1"/>
    </source>
</evidence>
<keyword evidence="3" id="KW-0812">Transmembrane</keyword>
<dbReference type="GO" id="GO:0031674">
    <property type="term" value="C:I band"/>
    <property type="evidence" value="ECO:0007669"/>
    <property type="project" value="TreeGrafter"/>
</dbReference>
<dbReference type="GO" id="GO:0016529">
    <property type="term" value="C:sarcoplasmic reticulum"/>
    <property type="evidence" value="ECO:0007669"/>
    <property type="project" value="TreeGrafter"/>
</dbReference>
<dbReference type="PANTHER" id="PTHR10151:SF114">
    <property type="entry name" value="ECTONUCLEOTIDE PYROPHOSPHATASE_PHOSPHODIESTERASE C27A7.3"/>
    <property type="match status" value="1"/>
</dbReference>
<dbReference type="InterPro" id="IPR017850">
    <property type="entry name" value="Alkaline_phosphatase_core_sf"/>
</dbReference>
<name>A0A0N4V4J1_ENTVE</name>
<dbReference type="SUPFAM" id="SSF53649">
    <property type="entry name" value="Alkaline phosphatase-like"/>
    <property type="match status" value="1"/>
</dbReference>
<dbReference type="SUPFAM" id="SSF54060">
    <property type="entry name" value="His-Me finger endonucleases"/>
    <property type="match status" value="1"/>
</dbReference>
<dbReference type="WBParaSite" id="EVEC_0000504801-mRNA-1">
    <property type="protein sequence ID" value="EVEC_0000504801-mRNA-1"/>
    <property type="gene ID" value="EVEC_0000504801"/>
</dbReference>
<keyword evidence="3" id="KW-1133">Transmembrane helix</keyword>
<evidence type="ECO:0000313" key="6">
    <source>
        <dbReference type="WBParaSite" id="EVEC_0000504801-mRNA-1"/>
    </source>
</evidence>